<evidence type="ECO:0000256" key="1">
    <source>
        <dbReference type="ARBA" id="ARBA00004141"/>
    </source>
</evidence>
<comment type="subcellular location">
    <subcellularLocation>
        <location evidence="1">Membrane</location>
        <topology evidence="1">Multi-pass membrane protein</topology>
    </subcellularLocation>
</comment>
<evidence type="ECO:0000256" key="2">
    <source>
        <dbReference type="ARBA" id="ARBA00022692"/>
    </source>
</evidence>
<dbReference type="Pfam" id="PF04142">
    <property type="entry name" value="Nuc_sug_transp"/>
    <property type="match status" value="1"/>
</dbReference>
<accession>A0A559M4U6</accession>
<reference evidence="7 8" key="1">
    <citation type="submission" date="2018-05" db="EMBL/GenBank/DDBJ databases">
        <title>Genome sequencing and assembly of the regulated plant pathogen Lachnellula willkommii and related sister species for the development of diagnostic species identification markers.</title>
        <authorList>
            <person name="Giroux E."/>
            <person name="Bilodeau G."/>
        </authorList>
    </citation>
    <scope>NUCLEOTIDE SEQUENCE [LARGE SCALE GENOMIC DNA]</scope>
    <source>
        <strain evidence="7 8">CBS 172.35</strain>
    </source>
</reference>
<evidence type="ECO:0000256" key="4">
    <source>
        <dbReference type="ARBA" id="ARBA00023136"/>
    </source>
</evidence>
<proteinExistence type="predicted"/>
<evidence type="ECO:0000313" key="7">
    <source>
        <dbReference type="EMBL" id="TVY87984.1"/>
    </source>
</evidence>
<sequence length="401" mass="43293">MALSTSSLLLIVYVSCETIRANYAYHAFHNFPQISASLIALLSEVLKLSIAIIFLLRSENGLTVSGARKFVQSAQQGEIDFSRILRYALPAALYLVNNLIYYTVLPQTSPSLLQVCVLAKLPTTGILHHYMIKPQRNVHAWISLLFLCIGLVIFNIPSTNTDEQQQLRTEGSAWYLAPLAGFAIACFSALASISAETSTKTGGFWESQAYLYVWGIVFAIVAYPLVPSSARGSGESSPDSVLLGEGMAIVGLVVITSGMGLVVAVVLRARDNILKMIGTAASLVTIAASQYILLPELRASTFTTWRVCGGGIVAISTWCYNHYSQISWPAKDSEEVVSEQVLEIETVLSDESSSQEKEDITDDAAAETSTKGDLLQPDSTKILACAIAIAFATMEVALSKS</sequence>
<name>A0A559M4U6_9HELO</name>
<evidence type="ECO:0000256" key="3">
    <source>
        <dbReference type="ARBA" id="ARBA00022989"/>
    </source>
</evidence>
<keyword evidence="3 6" id="KW-1133">Transmembrane helix</keyword>
<comment type="caution">
    <text evidence="7">The sequence shown here is derived from an EMBL/GenBank/DDBJ whole genome shotgun (WGS) entry which is preliminary data.</text>
</comment>
<feature type="transmembrane region" description="Helical" evidence="6">
    <location>
        <begin position="176"/>
        <end position="197"/>
    </location>
</feature>
<dbReference type="Proteomes" id="UP000315522">
    <property type="component" value="Unassembled WGS sequence"/>
</dbReference>
<evidence type="ECO:0000256" key="5">
    <source>
        <dbReference type="SAM" id="MobiDB-lite"/>
    </source>
</evidence>
<dbReference type="GO" id="GO:0000139">
    <property type="term" value="C:Golgi membrane"/>
    <property type="evidence" value="ECO:0007669"/>
    <property type="project" value="InterPro"/>
</dbReference>
<dbReference type="InterPro" id="IPR007271">
    <property type="entry name" value="Nuc_sug_transpt"/>
</dbReference>
<keyword evidence="8" id="KW-1185">Reference proteome</keyword>
<dbReference type="GO" id="GO:0015165">
    <property type="term" value="F:pyrimidine nucleotide-sugar transmembrane transporter activity"/>
    <property type="evidence" value="ECO:0007669"/>
    <property type="project" value="InterPro"/>
</dbReference>
<keyword evidence="4 6" id="KW-0472">Membrane</keyword>
<feature type="region of interest" description="Disordered" evidence="5">
    <location>
        <begin position="350"/>
        <end position="372"/>
    </location>
</feature>
<organism evidence="7 8">
    <name type="scientific">Lachnellula willkommii</name>
    <dbReference type="NCBI Taxonomy" id="215461"/>
    <lineage>
        <taxon>Eukaryota</taxon>
        <taxon>Fungi</taxon>
        <taxon>Dikarya</taxon>
        <taxon>Ascomycota</taxon>
        <taxon>Pezizomycotina</taxon>
        <taxon>Leotiomycetes</taxon>
        <taxon>Helotiales</taxon>
        <taxon>Lachnaceae</taxon>
        <taxon>Lachnellula</taxon>
    </lineage>
</organism>
<dbReference type="AlphaFoldDB" id="A0A559M4U6"/>
<evidence type="ECO:0000313" key="8">
    <source>
        <dbReference type="Proteomes" id="UP000315522"/>
    </source>
</evidence>
<feature type="transmembrane region" description="Helical" evidence="6">
    <location>
        <begin position="246"/>
        <end position="267"/>
    </location>
</feature>
<evidence type="ECO:0000256" key="6">
    <source>
        <dbReference type="SAM" id="Phobius"/>
    </source>
</evidence>
<feature type="transmembrane region" description="Helical" evidence="6">
    <location>
        <begin position="274"/>
        <end position="293"/>
    </location>
</feature>
<gene>
    <name evidence="7" type="primary">CSTLP1</name>
    <name evidence="7" type="ORF">LAWI1_G007858</name>
</gene>
<dbReference type="PANTHER" id="PTHR10231">
    <property type="entry name" value="NUCLEOTIDE-SUGAR TRANSMEMBRANE TRANSPORTER"/>
    <property type="match status" value="1"/>
</dbReference>
<feature type="transmembrane region" description="Helical" evidence="6">
    <location>
        <begin position="138"/>
        <end position="156"/>
    </location>
</feature>
<protein>
    <submittedName>
        <fullName evidence="7">CMP-sialic acid transporter</fullName>
    </submittedName>
</protein>
<feature type="transmembrane region" description="Helical" evidence="6">
    <location>
        <begin position="32"/>
        <end position="56"/>
    </location>
</feature>
<keyword evidence="2 6" id="KW-0812">Transmembrane</keyword>
<dbReference type="EMBL" id="QGML01002018">
    <property type="protein sequence ID" value="TVY87984.1"/>
    <property type="molecule type" value="Genomic_DNA"/>
</dbReference>
<feature type="transmembrane region" description="Helical" evidence="6">
    <location>
        <begin position="209"/>
        <end position="226"/>
    </location>
</feature>